<protein>
    <submittedName>
        <fullName evidence="2">Uncharacterized protein</fullName>
    </submittedName>
</protein>
<gene>
    <name evidence="2" type="ORF">ACFFLS_24055</name>
</gene>
<dbReference type="SUPFAM" id="SSF82866">
    <property type="entry name" value="Multidrug efflux transporter AcrB transmembrane domain"/>
    <property type="match status" value="1"/>
</dbReference>
<feature type="transmembrane region" description="Helical" evidence="1">
    <location>
        <begin position="93"/>
        <end position="114"/>
    </location>
</feature>
<feature type="transmembrane region" description="Helical" evidence="1">
    <location>
        <begin position="402"/>
        <end position="425"/>
    </location>
</feature>
<reference evidence="2 3" key="1">
    <citation type="submission" date="2024-09" db="EMBL/GenBank/DDBJ databases">
        <authorList>
            <person name="Sun Q."/>
            <person name="Mori K."/>
        </authorList>
    </citation>
    <scope>NUCLEOTIDE SEQUENCE [LARGE SCALE GENOMIC DNA]</scope>
    <source>
        <strain evidence="2 3">CGMCC 1.12926</strain>
    </source>
</reference>
<feature type="transmembrane region" description="Helical" evidence="1">
    <location>
        <begin position="165"/>
        <end position="191"/>
    </location>
</feature>
<dbReference type="Gene3D" id="1.20.1640.10">
    <property type="entry name" value="Multidrug efflux transporter AcrB transmembrane domain"/>
    <property type="match status" value="1"/>
</dbReference>
<feature type="transmembrane region" description="Helical" evidence="1">
    <location>
        <begin position="357"/>
        <end position="382"/>
    </location>
</feature>
<evidence type="ECO:0000256" key="1">
    <source>
        <dbReference type="SAM" id="Phobius"/>
    </source>
</evidence>
<keyword evidence="1" id="KW-1133">Transmembrane helix</keyword>
<feature type="transmembrane region" description="Helical" evidence="1">
    <location>
        <begin position="240"/>
        <end position="265"/>
    </location>
</feature>
<organism evidence="2 3">
    <name type="scientific">Flavobacterium procerum</name>
    <dbReference type="NCBI Taxonomy" id="1455569"/>
    <lineage>
        <taxon>Bacteria</taxon>
        <taxon>Pseudomonadati</taxon>
        <taxon>Bacteroidota</taxon>
        <taxon>Flavobacteriia</taxon>
        <taxon>Flavobacteriales</taxon>
        <taxon>Flavobacteriaceae</taxon>
        <taxon>Flavobacterium</taxon>
    </lineage>
</organism>
<feature type="transmembrane region" description="Helical" evidence="1">
    <location>
        <begin position="64"/>
        <end position="81"/>
    </location>
</feature>
<sequence length="442" mass="49507">MKINYPNNNIVVITLLPVLLFVSGCISVLKNGIPFSVDQNSLLILFLLTASASYLFLKDLISVFISMVVSLNTILGTFFLMDLFDVCLDNSDLPVFIVLLGVAFLTNTFLLLFIHQNKKPSEWNAVAAVTKTLSVIFPAVVPVLLLLVLFSFSDLLSHHGNDFKSIISVGSLVLILNSVLLLPILSIKLLYHINEERQQDDLKLSFSEQLLLKINLKIDIAAKRIVWITSSLVSNKKTAVLVFAALAAFIGSVLVLQSDLLFLIADSDDRILMTAFLVYFFALVYRYKSYALAMIPALMILSNYIFLTILCSFLNWESSQLIEMVFFGNMIVTALGAFAFTEMVIYNFKEEKMLSTVVLDAGTTIFRQLLASTIVMLVFVLYSVNVSHVGQISFFELLSSGIIVLAGCISIVFPIMLFGIVFFNFHRYFVQPCKRKIKSIYF</sequence>
<keyword evidence="3" id="KW-1185">Reference proteome</keyword>
<feature type="transmembrane region" description="Helical" evidence="1">
    <location>
        <begin position="135"/>
        <end position="153"/>
    </location>
</feature>
<dbReference type="Proteomes" id="UP001589734">
    <property type="component" value="Unassembled WGS sequence"/>
</dbReference>
<keyword evidence="1" id="KW-0472">Membrane</keyword>
<comment type="caution">
    <text evidence="2">The sequence shown here is derived from an EMBL/GenBank/DDBJ whole genome shotgun (WGS) entry which is preliminary data.</text>
</comment>
<keyword evidence="1" id="KW-0812">Transmembrane</keyword>
<feature type="transmembrane region" description="Helical" evidence="1">
    <location>
        <begin position="271"/>
        <end position="287"/>
    </location>
</feature>
<feature type="transmembrane region" description="Helical" evidence="1">
    <location>
        <begin position="294"/>
        <end position="316"/>
    </location>
</feature>
<feature type="transmembrane region" description="Helical" evidence="1">
    <location>
        <begin position="322"/>
        <end position="345"/>
    </location>
</feature>
<accession>A0ABV6BXE3</accession>
<feature type="transmembrane region" description="Helical" evidence="1">
    <location>
        <begin position="9"/>
        <end position="29"/>
    </location>
</feature>
<name>A0ABV6BXE3_9FLAO</name>
<evidence type="ECO:0000313" key="2">
    <source>
        <dbReference type="EMBL" id="MFC0080140.1"/>
    </source>
</evidence>
<dbReference type="EMBL" id="JBHLYW010000029">
    <property type="protein sequence ID" value="MFC0080140.1"/>
    <property type="molecule type" value="Genomic_DNA"/>
</dbReference>
<feature type="transmembrane region" description="Helical" evidence="1">
    <location>
        <begin position="41"/>
        <end position="57"/>
    </location>
</feature>
<dbReference type="PROSITE" id="PS51257">
    <property type="entry name" value="PROKAR_LIPOPROTEIN"/>
    <property type="match status" value="1"/>
</dbReference>
<evidence type="ECO:0000313" key="3">
    <source>
        <dbReference type="Proteomes" id="UP001589734"/>
    </source>
</evidence>
<proteinExistence type="predicted"/>
<dbReference type="RefSeq" id="WP_379689693.1">
    <property type="nucleotide sequence ID" value="NZ_JBHLYW010000029.1"/>
</dbReference>